<dbReference type="AlphaFoldDB" id="Q74MW2"/>
<dbReference type="InterPro" id="IPR013320">
    <property type="entry name" value="ConA-like_dom_sf"/>
</dbReference>
<accession>Q74MW2</accession>
<keyword evidence="1" id="KW-0472">Membrane</keyword>
<dbReference type="PATRIC" id="fig|228908.8.peg.516"/>
<dbReference type="EnsemblBacteria" id="AAR39341">
    <property type="protein sequence ID" value="AAR39341"/>
    <property type="gene ID" value="NEQ500"/>
</dbReference>
<keyword evidence="3" id="KW-1185">Reference proteome</keyword>
<evidence type="ECO:0000256" key="1">
    <source>
        <dbReference type="SAM" id="Phobius"/>
    </source>
</evidence>
<protein>
    <submittedName>
        <fullName evidence="2">NEQ500</fullName>
    </submittedName>
</protein>
<dbReference type="Proteomes" id="UP000000578">
    <property type="component" value="Chromosome"/>
</dbReference>
<organism evidence="2 3">
    <name type="scientific">Nanoarchaeum equitans (strain Kin4-M)</name>
    <dbReference type="NCBI Taxonomy" id="228908"/>
    <lineage>
        <taxon>Archaea</taxon>
        <taxon>Nanobdellota</taxon>
        <taxon>Candidatus Nanoarchaeia</taxon>
        <taxon>Nanoarchaeales</taxon>
        <taxon>Nanoarchaeaceae</taxon>
        <taxon>Nanoarchaeum</taxon>
    </lineage>
</organism>
<evidence type="ECO:0000313" key="3">
    <source>
        <dbReference type="Proteomes" id="UP000000578"/>
    </source>
</evidence>
<dbReference type="KEGG" id="neq:NEQ500"/>
<dbReference type="Gene3D" id="2.60.120.200">
    <property type="match status" value="1"/>
</dbReference>
<reference evidence="2 3" key="1">
    <citation type="journal article" date="2003" name="Proc. Natl. Acad. Sci. U.S.A.">
        <title>The genome of Nanoarchaeum equitans: insights into early archaeal evolution and derived parasitism.</title>
        <authorList>
            <person name="Waters E."/>
            <person name="Hohn M.J."/>
            <person name="Ahel I."/>
            <person name="Graham D.E."/>
            <person name="Adams M.D."/>
            <person name="Barnstead M."/>
            <person name="Beeson K.Y."/>
            <person name="Bibbs L."/>
            <person name="Bolanos R."/>
            <person name="Keller M."/>
            <person name="Kretz K."/>
            <person name="Lin X."/>
            <person name="Mathur E."/>
            <person name="Ni J."/>
            <person name="Podar M."/>
            <person name="Richardson T."/>
            <person name="Sutton G.G."/>
            <person name="Simon M."/>
            <person name="Soll D."/>
            <person name="Stetter K.O."/>
            <person name="Short J.M."/>
            <person name="Noordewier M."/>
        </authorList>
    </citation>
    <scope>NUCLEOTIDE SEQUENCE [LARGE SCALE GENOMIC DNA]</scope>
    <source>
        <strain evidence="2 3">Kin4-M</strain>
    </source>
</reference>
<dbReference type="SUPFAM" id="SSF49899">
    <property type="entry name" value="Concanavalin A-like lectins/glucanases"/>
    <property type="match status" value="1"/>
</dbReference>
<feature type="transmembrane region" description="Helical" evidence="1">
    <location>
        <begin position="6"/>
        <end position="28"/>
    </location>
</feature>
<dbReference type="Pfam" id="PF13385">
    <property type="entry name" value="Laminin_G_3"/>
    <property type="match status" value="1"/>
</dbReference>
<sequence>MRSITPIIAIVILLLVTISAVTPLYLWVQKGVQKYSQKATKTADTTFKSITNLEIADIKIYKKYDGALALWYLDEGFGNIVDDYSNNNYKLKFEGSPRWVKGVLSNALEFNGNSSLKGNYQLLVGKTKWSITLITKPYSLANYTYAEGTTDGDKIVLEIANNKFRIAISNNSVGWQRLSSSLPLSKNEWYFVAVTYDGDNLKICVNNVCNSTSGIKSATTGGGTVKIANGVYANYPYKGVIDEIYLYNEPLDNKTIENLYYRLTVRVVNPNDRPIKIEGYYQIEDPETGNIICEIPLKYKETFITDSGSDLIKPSKEETIRMVLFYKDKHCSLNKWKTYNFCLTNGINRVCKLFHP</sequence>
<dbReference type="STRING" id="228908.NEQ500"/>
<dbReference type="EMBL" id="AE017199">
    <property type="protein sequence ID" value="AAR39341.1"/>
    <property type="molecule type" value="Genomic_DNA"/>
</dbReference>
<keyword evidence="1" id="KW-0812">Transmembrane</keyword>
<dbReference type="BioCyc" id="NEQU228908:GJB6-530-MONOMER"/>
<name>Q74MW2_NANEQ</name>
<keyword evidence="1" id="KW-1133">Transmembrane helix</keyword>
<proteinExistence type="predicted"/>
<gene>
    <name evidence="2" type="ordered locus">NEQ500</name>
</gene>
<dbReference type="HOGENOM" id="CLU_777589_0_0_2"/>
<evidence type="ECO:0000313" key="2">
    <source>
        <dbReference type="EMBL" id="AAR39341.1"/>
    </source>
</evidence>